<evidence type="ECO:0000313" key="3">
    <source>
        <dbReference type="EMBL" id="TKI67489.1"/>
    </source>
</evidence>
<dbReference type="AlphaFoldDB" id="A0A4U2Z0H6"/>
<dbReference type="InterPro" id="IPR013762">
    <property type="entry name" value="Integrase-like_cat_sf"/>
</dbReference>
<gene>
    <name evidence="3" type="ORF">FC756_12855</name>
</gene>
<comment type="caution">
    <text evidence="3">The sequence shown here is derived from an EMBL/GenBank/DDBJ whole genome shotgun (WGS) entry which is preliminary data.</text>
</comment>
<evidence type="ECO:0000256" key="1">
    <source>
        <dbReference type="ARBA" id="ARBA00023172"/>
    </source>
</evidence>
<dbReference type="Pfam" id="PF00589">
    <property type="entry name" value="Phage_integrase"/>
    <property type="match status" value="1"/>
</dbReference>
<dbReference type="PROSITE" id="PS51898">
    <property type="entry name" value="TYR_RECOMBINASE"/>
    <property type="match status" value="1"/>
</dbReference>
<dbReference type="EMBL" id="SZPU01000048">
    <property type="protein sequence ID" value="TKI67489.1"/>
    <property type="molecule type" value="Genomic_DNA"/>
</dbReference>
<protein>
    <submittedName>
        <fullName evidence="3">DNA integration/recombination/inversion protein</fullName>
    </submittedName>
</protein>
<organism evidence="3 4">
    <name type="scientific">Lysinibacillus mangiferihumi</name>
    <dbReference type="NCBI Taxonomy" id="1130819"/>
    <lineage>
        <taxon>Bacteria</taxon>
        <taxon>Bacillati</taxon>
        <taxon>Bacillota</taxon>
        <taxon>Bacilli</taxon>
        <taxon>Bacillales</taxon>
        <taxon>Bacillaceae</taxon>
        <taxon>Lysinibacillus</taxon>
    </lineage>
</organism>
<dbReference type="Proteomes" id="UP000308744">
    <property type="component" value="Unassembled WGS sequence"/>
</dbReference>
<feature type="domain" description="Tyr recombinase" evidence="2">
    <location>
        <begin position="1"/>
        <end position="61"/>
    </location>
</feature>
<dbReference type="GO" id="GO:0006310">
    <property type="term" value="P:DNA recombination"/>
    <property type="evidence" value="ECO:0007669"/>
    <property type="project" value="UniProtKB-KW"/>
</dbReference>
<dbReference type="GO" id="GO:0015074">
    <property type="term" value="P:DNA integration"/>
    <property type="evidence" value="ECO:0007669"/>
    <property type="project" value="InterPro"/>
</dbReference>
<keyword evidence="1" id="KW-0233">DNA recombination</keyword>
<dbReference type="GO" id="GO:0003677">
    <property type="term" value="F:DNA binding"/>
    <property type="evidence" value="ECO:0007669"/>
    <property type="project" value="InterPro"/>
</dbReference>
<sequence>MLNDNGEPKITFHGLRHTYATILLNSWQNVKIIAERLGNTPAMIYEIYGHVMKELEEQSMEVFSRSLAIGGAITGAN</sequence>
<reference evidence="3 4" key="1">
    <citation type="submission" date="2019-04" db="EMBL/GenBank/DDBJ databases">
        <title>Lysinibacillus genome sequencing.</title>
        <authorList>
            <person name="Dunlap C."/>
        </authorList>
    </citation>
    <scope>NUCLEOTIDE SEQUENCE [LARGE SCALE GENOMIC DNA]</scope>
    <source>
        <strain evidence="3 4">CCTCC AB 2010389</strain>
    </source>
</reference>
<dbReference type="Gene3D" id="1.10.443.10">
    <property type="entry name" value="Intergrase catalytic core"/>
    <property type="match status" value="1"/>
</dbReference>
<dbReference type="InterPro" id="IPR011010">
    <property type="entry name" value="DNA_brk_join_enz"/>
</dbReference>
<dbReference type="InterPro" id="IPR002104">
    <property type="entry name" value="Integrase_catalytic"/>
</dbReference>
<proteinExistence type="predicted"/>
<evidence type="ECO:0000259" key="2">
    <source>
        <dbReference type="PROSITE" id="PS51898"/>
    </source>
</evidence>
<dbReference type="SUPFAM" id="SSF56349">
    <property type="entry name" value="DNA breaking-rejoining enzymes"/>
    <property type="match status" value="1"/>
</dbReference>
<evidence type="ECO:0000313" key="4">
    <source>
        <dbReference type="Proteomes" id="UP000308744"/>
    </source>
</evidence>
<name>A0A4U2Z0H6_9BACI</name>
<accession>A0A4U2Z0H6</accession>
<keyword evidence="4" id="KW-1185">Reference proteome</keyword>